<dbReference type="NCBIfam" id="TIGR01614">
    <property type="entry name" value="PME_inhib"/>
    <property type="match status" value="1"/>
</dbReference>
<feature type="non-terminal residue" evidence="9">
    <location>
        <position position="1"/>
    </location>
</feature>
<feature type="domain" description="Pectinesterase inhibitor" evidence="8">
    <location>
        <begin position="95"/>
        <end position="252"/>
    </location>
</feature>
<accession>A0A6A4M9I4</accession>
<gene>
    <name evidence="9" type="ORF">C3L33_03104</name>
</gene>
<name>A0A6A4M9I4_9ERIC</name>
<keyword evidence="10" id="KW-1185">Reference proteome</keyword>
<evidence type="ECO:0000256" key="1">
    <source>
        <dbReference type="ARBA" id="ARBA00006027"/>
    </source>
</evidence>
<keyword evidence="6" id="KW-0325">Glycoprotein</keyword>
<dbReference type="InterPro" id="IPR051955">
    <property type="entry name" value="PME_Inhibitor"/>
</dbReference>
<dbReference type="EMBL" id="QEFC01000310">
    <property type="protein sequence ID" value="KAE9464991.1"/>
    <property type="molecule type" value="Genomic_DNA"/>
</dbReference>
<dbReference type="PANTHER" id="PTHR31080:SF15">
    <property type="entry name" value="INVERTASE"/>
    <property type="match status" value="1"/>
</dbReference>
<dbReference type="SMART" id="SM00856">
    <property type="entry name" value="PMEI"/>
    <property type="match status" value="1"/>
</dbReference>
<reference evidence="9 10" key="1">
    <citation type="journal article" date="2019" name="Genome Biol. Evol.">
        <title>The Rhododendron genome and chromosomal organization provide insight into shared whole-genome duplications across the heath family (Ericaceae).</title>
        <authorList>
            <person name="Soza V.L."/>
            <person name="Lindsley D."/>
            <person name="Waalkes A."/>
            <person name="Ramage E."/>
            <person name="Patwardhan R.P."/>
            <person name="Burton J.N."/>
            <person name="Adey A."/>
            <person name="Kumar A."/>
            <person name="Qiu R."/>
            <person name="Shendure J."/>
            <person name="Hall B."/>
        </authorList>
    </citation>
    <scope>NUCLEOTIDE SEQUENCE [LARGE SCALE GENOMIC DNA]</scope>
    <source>
        <strain evidence="9">RSF 1966-606</strain>
    </source>
</reference>
<feature type="region of interest" description="Disordered" evidence="7">
    <location>
        <begin position="48"/>
        <end position="88"/>
    </location>
</feature>
<evidence type="ECO:0000256" key="3">
    <source>
        <dbReference type="ARBA" id="ARBA00013229"/>
    </source>
</evidence>
<proteinExistence type="inferred from homology"/>
<dbReference type="EC" id="3.1.1.11" evidence="3"/>
<protein>
    <recommendedName>
        <fullName evidence="3">pectinesterase</fullName>
        <ecNumber evidence="3">3.1.1.11</ecNumber>
    </recommendedName>
</protein>
<dbReference type="CDD" id="cd15798">
    <property type="entry name" value="PMEI-like_3"/>
    <property type="match status" value="1"/>
</dbReference>
<dbReference type="Pfam" id="PF04043">
    <property type="entry name" value="PMEI"/>
    <property type="match status" value="1"/>
</dbReference>
<dbReference type="GO" id="GO:0004857">
    <property type="term" value="F:enzyme inhibitor activity"/>
    <property type="evidence" value="ECO:0007669"/>
    <property type="project" value="InterPro"/>
</dbReference>
<feature type="compositionally biased region" description="Basic residues" evidence="7">
    <location>
        <begin position="66"/>
        <end position="78"/>
    </location>
</feature>
<keyword evidence="4" id="KW-0732">Signal</keyword>
<dbReference type="InterPro" id="IPR035513">
    <property type="entry name" value="Invertase/methylesterase_inhib"/>
</dbReference>
<dbReference type="PANTHER" id="PTHR31080">
    <property type="entry name" value="PECTINESTERASE INHIBITOR-LIKE"/>
    <property type="match status" value="1"/>
</dbReference>
<evidence type="ECO:0000259" key="8">
    <source>
        <dbReference type="SMART" id="SM00856"/>
    </source>
</evidence>
<keyword evidence="5" id="KW-1015">Disulfide bond</keyword>
<evidence type="ECO:0000256" key="2">
    <source>
        <dbReference type="ARBA" id="ARBA00007786"/>
    </source>
</evidence>
<dbReference type="AlphaFoldDB" id="A0A6A4M9I4"/>
<dbReference type="InterPro" id="IPR006501">
    <property type="entry name" value="Pectinesterase_inhib_dom"/>
</dbReference>
<sequence length="258" mass="27619">MEAGYTTTKPSVLSCHILTFLFTTIIFLSILHNAPPVSAAHAKLVHGDSSHQNLKHATKAGTIPAKNKRPASHTKSSRVKSPTATSTHRLLPPVTYTNFIKTSCSATTYPPLCFQTLSPHASAIKTNPWQLSNDALTISIESALAASATVSKLAQQRGLAHRDAAAIKDCMGNIAGSIGLLRQSRKALRRVGRSDSIVFAMDSIKTWVSAAITDESSCTDEFSGGKVSEGVKREVRSGIARFAKTTSNALALINHLHY</sequence>
<evidence type="ECO:0000313" key="10">
    <source>
        <dbReference type="Proteomes" id="UP000428333"/>
    </source>
</evidence>
<evidence type="ECO:0000256" key="7">
    <source>
        <dbReference type="SAM" id="MobiDB-lite"/>
    </source>
</evidence>
<dbReference type="SUPFAM" id="SSF101148">
    <property type="entry name" value="Plant invertase/pectin methylesterase inhibitor"/>
    <property type="match status" value="1"/>
</dbReference>
<evidence type="ECO:0000256" key="4">
    <source>
        <dbReference type="ARBA" id="ARBA00022729"/>
    </source>
</evidence>
<comment type="similarity">
    <text evidence="2">In the C-terminal section; belongs to the pectinesterase family.</text>
</comment>
<dbReference type="Gene3D" id="1.20.140.40">
    <property type="entry name" value="Invertase/pectin methylesterase inhibitor family protein"/>
    <property type="match status" value="1"/>
</dbReference>
<evidence type="ECO:0000256" key="5">
    <source>
        <dbReference type="ARBA" id="ARBA00023157"/>
    </source>
</evidence>
<dbReference type="Proteomes" id="UP000428333">
    <property type="component" value="Linkage Group LG02"/>
</dbReference>
<dbReference type="FunFam" id="1.20.140.40:FF:000010">
    <property type="entry name" value="Pectinesterase"/>
    <property type="match status" value="1"/>
</dbReference>
<dbReference type="OrthoDB" id="1430376at2759"/>
<comment type="caution">
    <text evidence="9">The sequence shown here is derived from an EMBL/GenBank/DDBJ whole genome shotgun (WGS) entry which is preliminary data.</text>
</comment>
<evidence type="ECO:0000313" key="9">
    <source>
        <dbReference type="EMBL" id="KAE9464991.1"/>
    </source>
</evidence>
<comment type="similarity">
    <text evidence="1">In the N-terminal section; belongs to the PMEI family.</text>
</comment>
<organism evidence="9 10">
    <name type="scientific">Rhododendron williamsianum</name>
    <dbReference type="NCBI Taxonomy" id="262921"/>
    <lineage>
        <taxon>Eukaryota</taxon>
        <taxon>Viridiplantae</taxon>
        <taxon>Streptophyta</taxon>
        <taxon>Embryophyta</taxon>
        <taxon>Tracheophyta</taxon>
        <taxon>Spermatophyta</taxon>
        <taxon>Magnoliopsida</taxon>
        <taxon>eudicotyledons</taxon>
        <taxon>Gunneridae</taxon>
        <taxon>Pentapetalae</taxon>
        <taxon>asterids</taxon>
        <taxon>Ericales</taxon>
        <taxon>Ericaceae</taxon>
        <taxon>Ericoideae</taxon>
        <taxon>Rhodoreae</taxon>
        <taxon>Rhododendron</taxon>
    </lineage>
</organism>
<dbReference type="GO" id="GO:0030599">
    <property type="term" value="F:pectinesterase activity"/>
    <property type="evidence" value="ECO:0007669"/>
    <property type="project" value="UniProtKB-EC"/>
</dbReference>
<evidence type="ECO:0000256" key="6">
    <source>
        <dbReference type="ARBA" id="ARBA00023180"/>
    </source>
</evidence>
<feature type="compositionally biased region" description="Polar residues" evidence="7">
    <location>
        <begin position="79"/>
        <end position="88"/>
    </location>
</feature>